<proteinExistence type="predicted"/>
<protein>
    <submittedName>
        <fullName evidence="2">Uncharacterized protein</fullName>
    </submittedName>
</protein>
<organism evidence="2 3">
    <name type="scientific">Mycolicibacterium chitae</name>
    <name type="common">Mycobacterium chitae</name>
    <dbReference type="NCBI Taxonomy" id="1792"/>
    <lineage>
        <taxon>Bacteria</taxon>
        <taxon>Bacillati</taxon>
        <taxon>Actinomycetota</taxon>
        <taxon>Actinomycetes</taxon>
        <taxon>Mycobacteriales</taxon>
        <taxon>Mycobacteriaceae</taxon>
        <taxon>Mycolicibacterium</taxon>
    </lineage>
</organism>
<evidence type="ECO:0000313" key="2">
    <source>
        <dbReference type="EMBL" id="VEG50897.1"/>
    </source>
</evidence>
<keyword evidence="3" id="KW-1185">Reference proteome</keyword>
<sequence>MPKPPRHTVALDRGADGLADDQTDQGTSGTGGIAATMNNEIRLCGSYSLLDRRAELG</sequence>
<gene>
    <name evidence="2" type="ORF">NCTC10485_05218</name>
</gene>
<dbReference type="AlphaFoldDB" id="A0A448IF44"/>
<name>A0A448IF44_MYCCI</name>
<evidence type="ECO:0000313" key="3">
    <source>
        <dbReference type="Proteomes" id="UP000282551"/>
    </source>
</evidence>
<accession>A0A448IF44</accession>
<dbReference type="EMBL" id="LR134355">
    <property type="protein sequence ID" value="VEG50897.1"/>
    <property type="molecule type" value="Genomic_DNA"/>
</dbReference>
<reference evidence="2 3" key="1">
    <citation type="submission" date="2018-12" db="EMBL/GenBank/DDBJ databases">
        <authorList>
            <consortium name="Pathogen Informatics"/>
        </authorList>
    </citation>
    <scope>NUCLEOTIDE SEQUENCE [LARGE SCALE GENOMIC DNA]</scope>
    <source>
        <strain evidence="2 3">NCTC10485</strain>
    </source>
</reference>
<feature type="region of interest" description="Disordered" evidence="1">
    <location>
        <begin position="1"/>
        <end position="33"/>
    </location>
</feature>
<evidence type="ECO:0000256" key="1">
    <source>
        <dbReference type="SAM" id="MobiDB-lite"/>
    </source>
</evidence>
<dbReference type="Proteomes" id="UP000282551">
    <property type="component" value="Chromosome"/>
</dbReference>